<evidence type="ECO:0000313" key="3">
    <source>
        <dbReference type="Proteomes" id="UP000664658"/>
    </source>
</evidence>
<dbReference type="InterPro" id="IPR018647">
    <property type="entry name" value="SLFN_3-like_DNA/RNA_helicase"/>
</dbReference>
<evidence type="ECO:0000313" key="2">
    <source>
        <dbReference type="EMBL" id="MBO1106701.1"/>
    </source>
</evidence>
<comment type="caution">
    <text evidence="2">The sequence shown here is derived from an EMBL/GenBank/DDBJ whole genome shotgun (WGS) entry which is preliminary data.</text>
</comment>
<gene>
    <name evidence="2" type="ORF">J2R62_00440</name>
</gene>
<name>A0A8I1W407_PLESH</name>
<proteinExistence type="predicted"/>
<reference evidence="2" key="1">
    <citation type="submission" date="2021-03" db="EMBL/GenBank/DDBJ databases">
        <title>Plesiomonas shigelloides zfcc0051, isolated from zebrafish feces.</title>
        <authorList>
            <person name="Vanderhoek Z."/>
            <person name="Gaulke C."/>
        </authorList>
    </citation>
    <scope>NUCLEOTIDE SEQUENCE</scope>
    <source>
        <strain evidence="2">Zfcc0051</strain>
    </source>
</reference>
<sequence>MEPLAGWSGTWEAFFNVDKEHFVDQLVAFHASLPWTDELSHAQKEAWIIEHEVMKCTLKHVCDISGFSPNKAWIVFEQELVGEGGKRAADVNLVIPTGDLFVVEFKHKLAASDHEIWRVRFDLKTMLRFHSESIALEGHCFLALTKPGATAFTHDHVTCDIPDNGVLPALSNALINTLTKPQQTYDVLKWQQGDFYRQPSILHGTVQVFFEETIPTLKTSAGENIENARANLLTLYQNAKAKNKRYVVVVHGRPGAGKTLLGISVVADLVNTYGAEHCKPVFLSGNGPLVQVLQHTLDYHGKRSNKGSLFDGRALIEDLINFKRTLKQQDRWSEIEENFVVFDEAQRAWEKLNSRDVNSESELHLFCNWLAQKEFGVLVLLVGDGQAIYRNEMSLESMLLALEDALHQHGDRITTIMPELHTHYLRKVNVCKREVFNLKTPIRQAYTEELDRWIEAVLESNAQQAKALASSLSLDYPLMLTKSKSDADAFAKEHMNTLHQDNIKSDAFRVGWLMSSQGGSFIPEVNAKNANLVGPWYVEPPASHLSCCQLNTACTEFASQGLELSLALLNWGNDLVYRNGQLSLSQERRFRRAQDHYTYGSYRVLLSRGRNGLIIKCDDGETFEFLKACGMIELIETTKHFL</sequence>
<dbReference type="Proteomes" id="UP000664658">
    <property type="component" value="Unassembled WGS sequence"/>
</dbReference>
<dbReference type="RefSeq" id="WP_207541395.1">
    <property type="nucleotide sequence ID" value="NZ_JAFNAA010000001.1"/>
</dbReference>
<dbReference type="Pfam" id="PF09848">
    <property type="entry name" value="SLFN-g3_helicase"/>
    <property type="match status" value="1"/>
</dbReference>
<dbReference type="SUPFAM" id="SSF52540">
    <property type="entry name" value="P-loop containing nucleoside triphosphate hydrolases"/>
    <property type="match status" value="1"/>
</dbReference>
<feature type="domain" description="Schlafen group 3-like DNA/RNA helicase" evidence="1">
    <location>
        <begin position="247"/>
        <end position="619"/>
    </location>
</feature>
<evidence type="ECO:0000259" key="1">
    <source>
        <dbReference type="Pfam" id="PF09848"/>
    </source>
</evidence>
<accession>A0A8I1W407</accession>
<protein>
    <submittedName>
        <fullName evidence="2">DUF2075 domain-containing protein</fullName>
    </submittedName>
</protein>
<dbReference type="EMBL" id="JAFNAA010000001">
    <property type="protein sequence ID" value="MBO1106701.1"/>
    <property type="molecule type" value="Genomic_DNA"/>
</dbReference>
<dbReference type="AlphaFoldDB" id="A0A8I1W407"/>
<dbReference type="Gene3D" id="3.40.50.300">
    <property type="entry name" value="P-loop containing nucleotide triphosphate hydrolases"/>
    <property type="match status" value="1"/>
</dbReference>
<dbReference type="InterPro" id="IPR027417">
    <property type="entry name" value="P-loop_NTPase"/>
</dbReference>
<organism evidence="2 3">
    <name type="scientific">Plesiomonas shigelloides</name>
    <name type="common">Aeromonas shigelloides</name>
    <dbReference type="NCBI Taxonomy" id="703"/>
    <lineage>
        <taxon>Bacteria</taxon>
        <taxon>Pseudomonadati</taxon>
        <taxon>Pseudomonadota</taxon>
        <taxon>Gammaproteobacteria</taxon>
        <taxon>Enterobacterales</taxon>
        <taxon>Enterobacteriaceae</taxon>
        <taxon>Plesiomonas</taxon>
    </lineage>
</organism>